<organism evidence="1 2">
    <name type="scientific">Aeromicrobium piscarium</name>
    <dbReference type="NCBI Taxonomy" id="2590901"/>
    <lineage>
        <taxon>Bacteria</taxon>
        <taxon>Bacillati</taxon>
        <taxon>Actinomycetota</taxon>
        <taxon>Actinomycetes</taxon>
        <taxon>Propionibacteriales</taxon>
        <taxon>Nocardioidaceae</taxon>
        <taxon>Aeromicrobium</taxon>
    </lineage>
</organism>
<gene>
    <name evidence="1" type="ORF">FNM00_18130</name>
</gene>
<accession>A0A554RHX0</accession>
<name>A0A554RHX0_9ACTN</name>
<dbReference type="Proteomes" id="UP000316988">
    <property type="component" value="Unassembled WGS sequence"/>
</dbReference>
<comment type="caution">
    <text evidence="1">The sequence shown here is derived from an EMBL/GenBank/DDBJ whole genome shotgun (WGS) entry which is preliminary data.</text>
</comment>
<dbReference type="EMBL" id="VLNT01000031">
    <property type="protein sequence ID" value="TSD53584.1"/>
    <property type="molecule type" value="Genomic_DNA"/>
</dbReference>
<evidence type="ECO:0000313" key="1">
    <source>
        <dbReference type="EMBL" id="TSD53584.1"/>
    </source>
</evidence>
<keyword evidence="2" id="KW-1185">Reference proteome</keyword>
<evidence type="ECO:0000313" key="2">
    <source>
        <dbReference type="Proteomes" id="UP000316988"/>
    </source>
</evidence>
<dbReference type="AlphaFoldDB" id="A0A554RHX0"/>
<reference evidence="1 2" key="1">
    <citation type="submission" date="2019-07" db="EMBL/GenBank/DDBJ databases">
        <authorList>
            <person name="Zhao L.H."/>
        </authorList>
    </citation>
    <scope>NUCLEOTIDE SEQUENCE [LARGE SCALE GENOMIC DNA]</scope>
    <source>
        <strain evidence="1 2">Co35</strain>
    </source>
</reference>
<sequence>MTSCGSRLDLAKLITFMVLHHEQGYVGHGGHPEGASAALLATGKTVIVECARADTTESPDRFTVEKAVLDLHRDSPVPVYVATTRRSSSGQSFSIELCPAHALARRTDDSRRGVPTMLTGSWRRFWRAQSVMAPATAPPTHISSAVELTDDDLRDPQLATRLSTDEPRCDAEEPIPSRHLVDIDGDKVLPWVWQIPHPSRDLFHYAWTDDGYRRVELAAWRERLREHLHRVEEVRTQPGGPALVITRPWRTLRPLTEAQLRRLLQYEDDRRPPWASTAMKIDDDRGT</sequence>
<proteinExistence type="predicted"/>
<protein>
    <submittedName>
        <fullName evidence="1">Uncharacterized protein</fullName>
    </submittedName>
</protein>
<dbReference type="RefSeq" id="WP_185973243.1">
    <property type="nucleotide sequence ID" value="NZ_VLNT01000031.1"/>
</dbReference>